<dbReference type="PANTHER" id="PTHR45639:SF3">
    <property type="entry name" value="HYPOXIA UP-REGULATED PROTEIN 1"/>
    <property type="match status" value="1"/>
</dbReference>
<dbReference type="CDD" id="cd10230">
    <property type="entry name" value="ASKHA_NBD_HSP70_HYOU1"/>
    <property type="match status" value="1"/>
</dbReference>
<dbReference type="SUPFAM" id="SSF100934">
    <property type="entry name" value="Heat shock protein 70kD (HSP70), C-terminal subdomain"/>
    <property type="match status" value="1"/>
</dbReference>
<evidence type="ECO:0000256" key="6">
    <source>
        <dbReference type="SAM" id="SignalP"/>
    </source>
</evidence>
<name>A0AAD5TQY0_9FUNG</name>
<evidence type="ECO:0000256" key="5">
    <source>
        <dbReference type="SAM" id="MobiDB-lite"/>
    </source>
</evidence>
<dbReference type="AlphaFoldDB" id="A0AAD5TQY0"/>
<feature type="compositionally biased region" description="Basic and acidic residues" evidence="5">
    <location>
        <begin position="933"/>
        <end position="984"/>
    </location>
</feature>
<dbReference type="GO" id="GO:0140662">
    <property type="term" value="F:ATP-dependent protein folding chaperone"/>
    <property type="evidence" value="ECO:0007669"/>
    <property type="project" value="InterPro"/>
</dbReference>
<keyword evidence="2" id="KW-0256">Endoplasmic reticulum</keyword>
<dbReference type="PANTHER" id="PTHR45639">
    <property type="entry name" value="HSC70CB, ISOFORM G-RELATED"/>
    <property type="match status" value="1"/>
</dbReference>
<evidence type="ECO:0000313" key="8">
    <source>
        <dbReference type="Proteomes" id="UP001212152"/>
    </source>
</evidence>
<dbReference type="InterPro" id="IPR029047">
    <property type="entry name" value="HSP70_peptide-bd_sf"/>
</dbReference>
<proteinExistence type="predicted"/>
<dbReference type="Pfam" id="PF00012">
    <property type="entry name" value="HSP70"/>
    <property type="match status" value="1"/>
</dbReference>
<protein>
    <submittedName>
        <fullName evidence="7">Hypoxia up-regulated protein 1</fullName>
    </submittedName>
</protein>
<dbReference type="GO" id="GO:0034663">
    <property type="term" value="C:endoplasmic reticulum chaperone complex"/>
    <property type="evidence" value="ECO:0007669"/>
    <property type="project" value="TreeGrafter"/>
</dbReference>
<gene>
    <name evidence="7" type="primary">HYOU1</name>
    <name evidence="7" type="ORF">HDU87_003993</name>
</gene>
<keyword evidence="4" id="KW-0143">Chaperone</keyword>
<dbReference type="InterPro" id="IPR013126">
    <property type="entry name" value="Hsp_70_fam"/>
</dbReference>
<dbReference type="PRINTS" id="PR00301">
    <property type="entry name" value="HEATSHOCK70"/>
</dbReference>
<dbReference type="GO" id="GO:0005524">
    <property type="term" value="F:ATP binding"/>
    <property type="evidence" value="ECO:0007669"/>
    <property type="project" value="UniProtKB-KW"/>
</dbReference>
<feature type="signal peptide" evidence="6">
    <location>
        <begin position="1"/>
        <end position="32"/>
    </location>
</feature>
<dbReference type="FunFam" id="3.90.640.10:FF:000004">
    <property type="entry name" value="Heat shock 70 kDa protein 4"/>
    <property type="match status" value="1"/>
</dbReference>
<evidence type="ECO:0000256" key="4">
    <source>
        <dbReference type="ARBA" id="ARBA00023186"/>
    </source>
</evidence>
<dbReference type="Proteomes" id="UP001212152">
    <property type="component" value="Unassembled WGS sequence"/>
</dbReference>
<dbReference type="GO" id="GO:0030968">
    <property type="term" value="P:endoplasmic reticulum unfolded protein response"/>
    <property type="evidence" value="ECO:0007669"/>
    <property type="project" value="TreeGrafter"/>
</dbReference>
<keyword evidence="8" id="KW-1185">Reference proteome</keyword>
<keyword evidence="6" id="KW-0732">Signal</keyword>
<dbReference type="Gene3D" id="3.30.420.40">
    <property type="match status" value="2"/>
</dbReference>
<evidence type="ECO:0000256" key="2">
    <source>
        <dbReference type="ARBA" id="ARBA00022824"/>
    </source>
</evidence>
<keyword evidence="3" id="KW-0067">ATP-binding</keyword>
<evidence type="ECO:0000256" key="1">
    <source>
        <dbReference type="ARBA" id="ARBA00022741"/>
    </source>
</evidence>
<dbReference type="Gene3D" id="2.60.34.10">
    <property type="entry name" value="Substrate Binding Domain Of DNAk, Chain A, domain 1"/>
    <property type="match status" value="1"/>
</dbReference>
<feature type="compositionally biased region" description="Acidic residues" evidence="5">
    <location>
        <begin position="796"/>
        <end position="806"/>
    </location>
</feature>
<reference evidence="7" key="1">
    <citation type="submission" date="2020-05" db="EMBL/GenBank/DDBJ databases">
        <title>Phylogenomic resolution of chytrid fungi.</title>
        <authorList>
            <person name="Stajich J.E."/>
            <person name="Amses K."/>
            <person name="Simmons R."/>
            <person name="Seto K."/>
            <person name="Myers J."/>
            <person name="Bonds A."/>
            <person name="Quandt C.A."/>
            <person name="Barry K."/>
            <person name="Liu P."/>
            <person name="Grigoriev I."/>
            <person name="Longcore J.E."/>
            <person name="James T.Y."/>
        </authorList>
    </citation>
    <scope>NUCLEOTIDE SEQUENCE</scope>
    <source>
        <strain evidence="7">JEL0379</strain>
    </source>
</reference>
<dbReference type="Gene3D" id="3.30.30.30">
    <property type="match status" value="1"/>
</dbReference>
<sequence>MPRFRLAWALAPLAHLALALLLLAAAPLPAAASVIGIDFGTDWSKTALVRSGAPLDIVLNTESKRKTPSVVLVRQGDRRYGSDAVALSTRFPQDNYPALKNLLGKLYDDPIAAAYRDTFANRMVRDPVRGTVSFTFNETTTFSVEELVAMQLAAAKKQAEDAGQEFVAGAVLTVPPYWGQFERRALLDAAELANLRVLALVSDETAVALNYASGRTFGAKPEHHIFYDMGAGSTVAALVRFQQATPAAAGAGKKASSSATSNVVELEVQAVGYDASLGGHSVDVKLQQHLAQEFTKKHGSKLSKNTHVANDHRAMAKLLREATRVKQILSANTDTFASVEGLIQDLDFRTKVTRAELEAMSTDLAARVAAPAQQVLKQANITLDDLDSLILVGGGARVPFVQAALADLVGERRIAKNVNADEAAVMGAAFRGAGLSAQFRVRQIKVKDVNMHPVEVAYDAEPKAESAAATRNFHTTFFSDKTVLGAKKLMTFKRQSDFEFALAYKGQDAKVPIVRAKVSGLATAIESKKDTALDAPKIKALIELTESGVIAISDAAAHFEVEQVDKEAPSLKDTVMNFFKGKKTDEKAGGNADGDVEEVKDELTAENVTLASAGTSAAAGNATAAPTKKIVTETVKLDLTLDWQTVKPYDAEMVAEAMIRLAALDASDAHRRKREEALNSLESFYYSGKQLLFSEHVELTSTQHERTTLQSAFDHVSEWLYDAADSAPLEELVAKLKNLKEAHAPAWFRHEEYKMRSGAVERFKGVVAGARERLASWKEDAERAVADAAAAAAGGGDDEKDGEETTDTNATTTAAEGAEDNNNANNAEGGETNTTTTTTTTPVTTTTKPKPKSFHHIPADLDALETLLTRTETWFAEKLAAQTKLAPHDTPALLTADLTARATKIEKELERLSGVAAKAAKRAAAAAAAAAKRQKEDVKKAGRNVEEETRKMAEGLKEKLRKATEEMKKEAAAAKDRVKGGAEKEQEEGNETTTSTPTAPAGDGVHEEL</sequence>
<organism evidence="7 8">
    <name type="scientific">Geranomyces variabilis</name>
    <dbReference type="NCBI Taxonomy" id="109894"/>
    <lineage>
        <taxon>Eukaryota</taxon>
        <taxon>Fungi</taxon>
        <taxon>Fungi incertae sedis</taxon>
        <taxon>Chytridiomycota</taxon>
        <taxon>Chytridiomycota incertae sedis</taxon>
        <taxon>Chytridiomycetes</taxon>
        <taxon>Spizellomycetales</taxon>
        <taxon>Powellomycetaceae</taxon>
        <taxon>Geranomyces</taxon>
    </lineage>
</organism>
<feature type="chain" id="PRO_5041967105" evidence="6">
    <location>
        <begin position="33"/>
        <end position="1009"/>
    </location>
</feature>
<evidence type="ECO:0000256" key="3">
    <source>
        <dbReference type="ARBA" id="ARBA00022840"/>
    </source>
</evidence>
<accession>A0AAD5TQY0</accession>
<keyword evidence="1" id="KW-0547">Nucleotide-binding</keyword>
<feature type="region of interest" description="Disordered" evidence="5">
    <location>
        <begin position="788"/>
        <end position="855"/>
    </location>
</feature>
<comment type="caution">
    <text evidence="7">The sequence shown here is derived from an EMBL/GenBank/DDBJ whole genome shotgun (WGS) entry which is preliminary data.</text>
</comment>
<dbReference type="Gene3D" id="1.20.1270.10">
    <property type="match status" value="1"/>
</dbReference>
<dbReference type="InterPro" id="IPR043129">
    <property type="entry name" value="ATPase_NBD"/>
</dbReference>
<dbReference type="EMBL" id="JADGJQ010000003">
    <property type="protein sequence ID" value="KAJ3184592.1"/>
    <property type="molecule type" value="Genomic_DNA"/>
</dbReference>
<dbReference type="Gene3D" id="3.90.640.10">
    <property type="entry name" value="Actin, Chain A, domain 4"/>
    <property type="match status" value="1"/>
</dbReference>
<feature type="region of interest" description="Disordered" evidence="5">
    <location>
        <begin position="933"/>
        <end position="1009"/>
    </location>
</feature>
<dbReference type="SUPFAM" id="SSF53067">
    <property type="entry name" value="Actin-like ATPase domain"/>
    <property type="match status" value="2"/>
</dbReference>
<dbReference type="InterPro" id="IPR029048">
    <property type="entry name" value="HSP70_C_sf"/>
</dbReference>
<evidence type="ECO:0000313" key="7">
    <source>
        <dbReference type="EMBL" id="KAJ3184592.1"/>
    </source>
</evidence>
<feature type="compositionally biased region" description="Low complexity" evidence="5">
    <location>
        <begin position="807"/>
        <end position="847"/>
    </location>
</feature>